<name>A0A1Z8AV69_9FLAO</name>
<gene>
    <name evidence="1" type="ORF">A9Q93_08470</name>
</gene>
<dbReference type="EMBL" id="MAAX01000128">
    <property type="protein sequence ID" value="OUS14230.1"/>
    <property type="molecule type" value="Genomic_DNA"/>
</dbReference>
<organism evidence="1 2">
    <name type="scientific">Nonlabens dokdonensis</name>
    <dbReference type="NCBI Taxonomy" id="328515"/>
    <lineage>
        <taxon>Bacteria</taxon>
        <taxon>Pseudomonadati</taxon>
        <taxon>Bacteroidota</taxon>
        <taxon>Flavobacteriia</taxon>
        <taxon>Flavobacteriales</taxon>
        <taxon>Flavobacteriaceae</taxon>
        <taxon>Nonlabens</taxon>
    </lineage>
</organism>
<evidence type="ECO:0000313" key="2">
    <source>
        <dbReference type="Proteomes" id="UP000196102"/>
    </source>
</evidence>
<accession>A0A1Z8AV69</accession>
<protein>
    <submittedName>
        <fullName evidence="1">Uncharacterized protein</fullName>
    </submittedName>
</protein>
<reference evidence="2" key="1">
    <citation type="journal article" date="2017" name="Proc. Natl. Acad. Sci. U.S.A.">
        <title>Simulation of Deepwater Horizon oil plume reveals substrate specialization within a complex community of hydrocarbon-degraders.</title>
        <authorList>
            <person name="Hu P."/>
            <person name="Dubinsky E.A."/>
            <person name="Probst A.J."/>
            <person name="Wang J."/>
            <person name="Sieber C.M.K."/>
            <person name="Tom L.M."/>
            <person name="Gardinali P."/>
            <person name="Banfield J.F."/>
            <person name="Atlas R.M."/>
            <person name="Andersen G.L."/>
        </authorList>
    </citation>
    <scope>NUCLEOTIDE SEQUENCE [LARGE SCALE GENOMIC DNA]</scope>
</reference>
<sequence>MTRDEQLKERWIKTVAFFQSKFADGDEMDLDAILFIIGVQELGQLHRKFKKDEKLQLMHIAICRVLEPYGYYEFSHFDDDKWPHFTVKEKLPSLKAGEQSLLMKEAIVNYMVTNEVID</sequence>
<dbReference type="RefSeq" id="WP_303686986.1">
    <property type="nucleotide sequence ID" value="NZ_CAJXYO010000002.1"/>
</dbReference>
<proteinExistence type="predicted"/>
<comment type="caution">
    <text evidence="1">The sequence shown here is derived from an EMBL/GenBank/DDBJ whole genome shotgun (WGS) entry which is preliminary data.</text>
</comment>
<dbReference type="AlphaFoldDB" id="A0A1Z8AV69"/>
<dbReference type="Proteomes" id="UP000196102">
    <property type="component" value="Unassembled WGS sequence"/>
</dbReference>
<evidence type="ECO:0000313" key="1">
    <source>
        <dbReference type="EMBL" id="OUS14230.1"/>
    </source>
</evidence>